<organism evidence="1 2">
    <name type="scientific">Caproicibacter fermentans</name>
    <dbReference type="NCBI Taxonomy" id="2576756"/>
    <lineage>
        <taxon>Bacteria</taxon>
        <taxon>Bacillati</taxon>
        <taxon>Bacillota</taxon>
        <taxon>Clostridia</taxon>
        <taxon>Eubacteriales</taxon>
        <taxon>Acutalibacteraceae</taxon>
        <taxon>Caproicibacter</taxon>
    </lineage>
</organism>
<reference evidence="1 2" key="1">
    <citation type="submission" date="2019-09" db="EMBL/GenBank/DDBJ databases">
        <title>Genome sequence of Clostridium sp. EA1.</title>
        <authorList>
            <person name="Poehlein A."/>
            <person name="Bengelsdorf F.R."/>
            <person name="Daniel R."/>
        </authorList>
    </citation>
    <scope>NUCLEOTIDE SEQUENCE [LARGE SCALE GENOMIC DNA]</scope>
    <source>
        <strain evidence="1 2">EA1</strain>
    </source>
</reference>
<dbReference type="InterPro" id="IPR038666">
    <property type="entry name" value="SSP1_head-tail_sf"/>
</dbReference>
<evidence type="ECO:0000313" key="2">
    <source>
        <dbReference type="Proteomes" id="UP000469440"/>
    </source>
</evidence>
<protein>
    <recommendedName>
        <fullName evidence="3">Head-tail adaptor protein</fullName>
    </recommendedName>
</protein>
<dbReference type="Proteomes" id="UP000469440">
    <property type="component" value="Unassembled WGS sequence"/>
</dbReference>
<dbReference type="RefSeq" id="WP_166525159.1">
    <property type="nucleotide sequence ID" value="NZ_VWXL01000088.1"/>
</dbReference>
<proteinExistence type="predicted"/>
<gene>
    <name evidence="1" type="ORF">CAFE_30690</name>
</gene>
<name>A0A6N8I2I1_9FIRM</name>
<keyword evidence="2" id="KW-1185">Reference proteome</keyword>
<dbReference type="EMBL" id="VWXL01000088">
    <property type="protein sequence ID" value="MVB12336.1"/>
    <property type="molecule type" value="Genomic_DNA"/>
</dbReference>
<sequence length="118" mass="13281">MIKDPGEMTARIRIQAPVTIGTGINQHTAWVDLGNTSDTDPPRWTWAKWENVHGSEAWVAESVQATAPATVSVWYDSRVNRKCRVLDDAGTVYEVKSFDDIRKEHRQIEMKVQASVNG</sequence>
<dbReference type="AlphaFoldDB" id="A0A6N8I2I1"/>
<evidence type="ECO:0008006" key="3">
    <source>
        <dbReference type="Google" id="ProtNLM"/>
    </source>
</evidence>
<dbReference type="Gene3D" id="2.40.10.270">
    <property type="entry name" value="Bacteriophage SPP1 head-tail adaptor protein"/>
    <property type="match status" value="1"/>
</dbReference>
<accession>A0A6N8I2I1</accession>
<evidence type="ECO:0000313" key="1">
    <source>
        <dbReference type="EMBL" id="MVB12336.1"/>
    </source>
</evidence>
<comment type="caution">
    <text evidence="1">The sequence shown here is derived from an EMBL/GenBank/DDBJ whole genome shotgun (WGS) entry which is preliminary data.</text>
</comment>
<dbReference type="Pfam" id="PF05521">
    <property type="entry name" value="Phage_HCP"/>
    <property type="match status" value="1"/>
</dbReference>
<dbReference type="InterPro" id="IPR008767">
    <property type="entry name" value="Phage_SPP1_head-tail_adaptor"/>
</dbReference>